<organism evidence="2 3">
    <name type="scientific">Nocardioides soli</name>
    <dbReference type="NCBI Taxonomy" id="1036020"/>
    <lineage>
        <taxon>Bacteria</taxon>
        <taxon>Bacillati</taxon>
        <taxon>Actinomycetota</taxon>
        <taxon>Actinomycetes</taxon>
        <taxon>Propionibacteriales</taxon>
        <taxon>Nocardioidaceae</taxon>
        <taxon>Nocardioides</taxon>
    </lineage>
</organism>
<name>A0A7W4VUQ8_9ACTN</name>
<evidence type="ECO:0000313" key="2">
    <source>
        <dbReference type="EMBL" id="MBB3042141.1"/>
    </source>
</evidence>
<feature type="chain" id="PRO_5038409411" evidence="1">
    <location>
        <begin position="23"/>
        <end position="403"/>
    </location>
</feature>
<evidence type="ECO:0000256" key="1">
    <source>
        <dbReference type="SAM" id="SignalP"/>
    </source>
</evidence>
<dbReference type="EMBL" id="JACHWR010000001">
    <property type="protein sequence ID" value="MBB3042141.1"/>
    <property type="molecule type" value="Genomic_DNA"/>
</dbReference>
<dbReference type="Proteomes" id="UP000589626">
    <property type="component" value="Unassembled WGS sequence"/>
</dbReference>
<keyword evidence="1" id="KW-0732">Signal</keyword>
<reference evidence="2 3" key="1">
    <citation type="submission" date="2020-08" db="EMBL/GenBank/DDBJ databases">
        <title>Sequencing the genomes of 1000 actinobacteria strains.</title>
        <authorList>
            <person name="Klenk H.-P."/>
        </authorList>
    </citation>
    <scope>NUCLEOTIDE SEQUENCE [LARGE SCALE GENOMIC DNA]</scope>
    <source>
        <strain evidence="2 3">DSM 105498</strain>
    </source>
</reference>
<sequence>MNVVLASSRLLLALGLAAPLAAAEIAATAPAASAADVVVERVADLTARDGVGVGTGVGAQRLTSASVRADVRGERVQATVVLDAEPTAATAATVVVAFGPIEAGICQLDDVLDADQYQSSTTDPAAGWTRSGRTLTLDLAAEEAGYQPWDCAGAIVGVGDQVVSFLGGDLTPVYLGPELRIHPVKVLDRKVRGRLGLVRGQRHLIRVPVRGLNQADAHGVVVSGTGRGLKVGKQQLGTVSSSYAPEAVLPVRAAGRQGRKVGPLRLTVTSENGATVRRTVPVRLVKPPARPAPGRYRSADGAVTFTITGGRAARLKSFRIATRTRCQPPLDYATYTDNTYGFPTVRVGGGGVVDAKRVKPLYSVVLQLKAVGSRVTQGSFGYVGPKGSYCTANEGFSARRVGR</sequence>
<dbReference type="RefSeq" id="WP_183591961.1">
    <property type="nucleotide sequence ID" value="NZ_JACHWR010000001.1"/>
</dbReference>
<keyword evidence="3" id="KW-1185">Reference proteome</keyword>
<feature type="signal peptide" evidence="1">
    <location>
        <begin position="1"/>
        <end position="22"/>
    </location>
</feature>
<protein>
    <submittedName>
        <fullName evidence="2">Uncharacterized protein</fullName>
    </submittedName>
</protein>
<comment type="caution">
    <text evidence="2">The sequence shown here is derived from an EMBL/GenBank/DDBJ whole genome shotgun (WGS) entry which is preliminary data.</text>
</comment>
<accession>A0A7W4VUQ8</accession>
<dbReference type="AlphaFoldDB" id="A0A7W4VUQ8"/>
<proteinExistence type="predicted"/>
<gene>
    <name evidence="2" type="ORF">FHU40_001942</name>
</gene>
<evidence type="ECO:0000313" key="3">
    <source>
        <dbReference type="Proteomes" id="UP000589626"/>
    </source>
</evidence>